<feature type="domain" description="Glucose-methanol-choline oxidoreductase N-terminal" evidence="6">
    <location>
        <begin position="225"/>
        <end position="313"/>
    </location>
</feature>
<organism evidence="8 9">
    <name type="scientific">Marinobacterium lutimaris</name>
    <dbReference type="NCBI Taxonomy" id="568106"/>
    <lineage>
        <taxon>Bacteria</taxon>
        <taxon>Pseudomonadati</taxon>
        <taxon>Pseudomonadota</taxon>
        <taxon>Gammaproteobacteria</taxon>
        <taxon>Oceanospirillales</taxon>
        <taxon>Oceanospirillaceae</taxon>
        <taxon>Marinobacterium</taxon>
    </lineage>
</organism>
<dbReference type="AlphaFoldDB" id="A0A1H6D8N7"/>
<protein>
    <submittedName>
        <fullName evidence="8">Choline dehydrogenase</fullName>
    </submittedName>
</protein>
<evidence type="ECO:0000259" key="7">
    <source>
        <dbReference type="Pfam" id="PF05199"/>
    </source>
</evidence>
<evidence type="ECO:0000313" key="9">
    <source>
        <dbReference type="Proteomes" id="UP000236745"/>
    </source>
</evidence>
<evidence type="ECO:0000256" key="4">
    <source>
        <dbReference type="ARBA" id="ARBA00022827"/>
    </source>
</evidence>
<feature type="domain" description="Glucose-methanol-choline oxidoreductase C-terminal" evidence="7">
    <location>
        <begin position="404"/>
        <end position="519"/>
    </location>
</feature>
<dbReference type="Pfam" id="PF05199">
    <property type="entry name" value="GMC_oxred_C"/>
    <property type="match status" value="1"/>
</dbReference>
<keyword evidence="4" id="KW-0274">FAD</keyword>
<evidence type="ECO:0000256" key="1">
    <source>
        <dbReference type="ARBA" id="ARBA00001974"/>
    </source>
</evidence>
<evidence type="ECO:0000259" key="6">
    <source>
        <dbReference type="Pfam" id="PF00732"/>
    </source>
</evidence>
<sequence>MAQQTTSADVVIVGSGIVGSLMAEKLALSGLSVMILEGGPRIDRNQVVARFRHETNKSDFMAPYPYNDWAPEPRKDNGYFQQEGPVPYSASYIRGVGGTSWHWAGMAWRYLPNDFQLQSKYGVGRDWPFSYDDLEPFYYEAEVKMGVSGPLNNGSPRTKPFPMEPVTPSWAHQRVRDRLAPLGFEVTTNTSARNSRNYDGRPACCGNNNCMPVCPIDAQYHGGISAQAAERAGAKIITEAVVYKIEHGADDKIQAVHYYTPNKESHRVTGKIFVLAANAIETPKLMLMSTSDKFANGIGNSNDMVGRNLCDHPRTKVSFDVDEEIWPGRGPVSEYSIQSERDGDWRGEEAAFRIDFSNSNPVAGVTSKLISQGVYGKDLIAGIRQQSSVTLGLKNIVEQLSDPNNRVMLGDRRDSLGIPNPKFYFSVDDYTRRGNARARRVFQEIAEGLGGTNIKFMDENKFSLANHITGTLGMGNNRATTVCNGEGRSHDHENLFLAGTGVLPTVATVNSTLTAVAVGLRTAEFIMEDLA</sequence>
<keyword evidence="3" id="KW-0285">Flavoprotein</keyword>
<dbReference type="OrthoDB" id="9787779at2"/>
<comment type="cofactor">
    <cofactor evidence="1">
        <name>FAD</name>
        <dbReference type="ChEBI" id="CHEBI:57692"/>
    </cofactor>
</comment>
<dbReference type="SUPFAM" id="SSF51905">
    <property type="entry name" value="FAD/NAD(P)-binding domain"/>
    <property type="match status" value="1"/>
</dbReference>
<evidence type="ECO:0000256" key="2">
    <source>
        <dbReference type="ARBA" id="ARBA00010790"/>
    </source>
</evidence>
<dbReference type="RefSeq" id="WP_104005031.1">
    <property type="nucleotide sequence ID" value="NZ_FNVQ01000005.1"/>
</dbReference>
<dbReference type="InterPro" id="IPR051473">
    <property type="entry name" value="P2Ox-like"/>
</dbReference>
<dbReference type="InterPro" id="IPR000172">
    <property type="entry name" value="GMC_OxRdtase_N"/>
</dbReference>
<reference evidence="8 9" key="1">
    <citation type="submission" date="2016-10" db="EMBL/GenBank/DDBJ databases">
        <authorList>
            <person name="de Groot N.N."/>
        </authorList>
    </citation>
    <scope>NUCLEOTIDE SEQUENCE [LARGE SCALE GENOMIC DNA]</scope>
    <source>
        <strain evidence="8 9">DSM 22012</strain>
    </source>
</reference>
<dbReference type="Pfam" id="PF00732">
    <property type="entry name" value="GMC_oxred_N"/>
    <property type="match status" value="1"/>
</dbReference>
<evidence type="ECO:0000313" key="8">
    <source>
        <dbReference type="EMBL" id="SEG81488.1"/>
    </source>
</evidence>
<dbReference type="Proteomes" id="UP000236745">
    <property type="component" value="Unassembled WGS sequence"/>
</dbReference>
<dbReference type="PANTHER" id="PTHR42784">
    <property type="entry name" value="PYRANOSE 2-OXIDASE"/>
    <property type="match status" value="1"/>
</dbReference>
<dbReference type="GO" id="GO:0050660">
    <property type="term" value="F:flavin adenine dinucleotide binding"/>
    <property type="evidence" value="ECO:0007669"/>
    <property type="project" value="InterPro"/>
</dbReference>
<accession>A0A1H6D8N7</accession>
<dbReference type="GO" id="GO:0016614">
    <property type="term" value="F:oxidoreductase activity, acting on CH-OH group of donors"/>
    <property type="evidence" value="ECO:0007669"/>
    <property type="project" value="InterPro"/>
</dbReference>
<proteinExistence type="inferred from homology"/>
<dbReference type="Gene3D" id="3.50.50.60">
    <property type="entry name" value="FAD/NAD(P)-binding domain"/>
    <property type="match status" value="2"/>
</dbReference>
<keyword evidence="5" id="KW-0560">Oxidoreductase</keyword>
<gene>
    <name evidence="8" type="ORF">SAMN05444390_105203</name>
</gene>
<evidence type="ECO:0000256" key="3">
    <source>
        <dbReference type="ARBA" id="ARBA00022630"/>
    </source>
</evidence>
<dbReference type="EMBL" id="FNVQ01000005">
    <property type="protein sequence ID" value="SEG81488.1"/>
    <property type="molecule type" value="Genomic_DNA"/>
</dbReference>
<dbReference type="InterPro" id="IPR036188">
    <property type="entry name" value="FAD/NAD-bd_sf"/>
</dbReference>
<dbReference type="InterPro" id="IPR007867">
    <property type="entry name" value="GMC_OxRtase_C"/>
</dbReference>
<dbReference type="PANTHER" id="PTHR42784:SF1">
    <property type="entry name" value="PYRANOSE 2-OXIDASE"/>
    <property type="match status" value="1"/>
</dbReference>
<name>A0A1H6D8N7_9GAMM</name>
<comment type="similarity">
    <text evidence="2">Belongs to the GMC oxidoreductase family.</text>
</comment>
<evidence type="ECO:0000256" key="5">
    <source>
        <dbReference type="ARBA" id="ARBA00023002"/>
    </source>
</evidence>
<keyword evidence="9" id="KW-1185">Reference proteome</keyword>